<sequence>MKMKIKFQKTLILLIVGVILLSGSILIIKHQAWKSNKIKNNYTSLGKNEDGEESETNESLRKKLGQNLIVGIPGPVLDEKTKEILHYIKPAGIVLYRRNYESYSQLKDLITQLQKISIEDTGFFYFIMIDEEPEGAMRVGLLKNIFPVGLPDWKKIEKDISVLADIGINVELAPVADFPFNADAFVKRRVPAKTTEDLIAFNRTFINLLKEYKISATLKHFPGMGIFIEDPHREVPRSDIQQEVLNESLNIFKDGIDHGADFVMTAHAVYENIDPHNATTFSSKIVKDLLIKQLGFQGIIVTDDLSDMPLAVKEINLADAAIQALKAGHHLIMFSHNLEKTKKIFDEIFVKVKANPELQSLIKNNYQKITDFKKYNLIR</sequence>
<dbReference type="InterPro" id="IPR001764">
    <property type="entry name" value="Glyco_hydro_3_N"/>
</dbReference>
<dbReference type="EC" id="3.2.1.52" evidence="3"/>
<gene>
    <name evidence="7" type="ORF">ENQ77_07755</name>
</gene>
<evidence type="ECO:0000313" key="7">
    <source>
        <dbReference type="EMBL" id="HEN28521.1"/>
    </source>
</evidence>
<evidence type="ECO:0000256" key="2">
    <source>
        <dbReference type="ARBA" id="ARBA00005336"/>
    </source>
</evidence>
<evidence type="ECO:0000256" key="3">
    <source>
        <dbReference type="ARBA" id="ARBA00012663"/>
    </source>
</evidence>
<dbReference type="GO" id="GO:0005975">
    <property type="term" value="P:carbohydrate metabolic process"/>
    <property type="evidence" value="ECO:0007669"/>
    <property type="project" value="InterPro"/>
</dbReference>
<protein>
    <recommendedName>
        <fullName evidence="3">beta-N-acetylhexosaminidase</fullName>
        <ecNumber evidence="3">3.2.1.52</ecNumber>
    </recommendedName>
</protein>
<evidence type="ECO:0000256" key="1">
    <source>
        <dbReference type="ARBA" id="ARBA00001231"/>
    </source>
</evidence>
<comment type="caution">
    <text evidence="7">The sequence shown here is derived from an EMBL/GenBank/DDBJ whole genome shotgun (WGS) entry which is preliminary data.</text>
</comment>
<dbReference type="GO" id="GO:0009254">
    <property type="term" value="P:peptidoglycan turnover"/>
    <property type="evidence" value="ECO:0007669"/>
    <property type="project" value="TreeGrafter"/>
</dbReference>
<keyword evidence="5" id="KW-0326">Glycosidase</keyword>
<dbReference type="Pfam" id="PF00933">
    <property type="entry name" value="Glyco_hydro_3"/>
    <property type="match status" value="1"/>
</dbReference>
<dbReference type="InterPro" id="IPR017853">
    <property type="entry name" value="GH"/>
</dbReference>
<reference evidence="7" key="1">
    <citation type="journal article" date="2020" name="mSystems">
        <title>Genome- and Community-Level Interaction Insights into Carbon Utilization and Element Cycling Functions of Hydrothermarchaeota in Hydrothermal Sediment.</title>
        <authorList>
            <person name="Zhou Z."/>
            <person name="Liu Y."/>
            <person name="Xu W."/>
            <person name="Pan J."/>
            <person name="Luo Z.H."/>
            <person name="Li M."/>
        </authorList>
    </citation>
    <scope>NUCLEOTIDE SEQUENCE [LARGE SCALE GENOMIC DNA]</scope>
    <source>
        <strain evidence="7">SpSt-34</strain>
    </source>
</reference>
<dbReference type="InterPro" id="IPR036962">
    <property type="entry name" value="Glyco_hydro_3_N_sf"/>
</dbReference>
<feature type="domain" description="Glycoside hydrolase family 3 N-terminal" evidence="6">
    <location>
        <begin position="60"/>
        <end position="369"/>
    </location>
</feature>
<comment type="catalytic activity">
    <reaction evidence="1">
        <text>Hydrolysis of terminal non-reducing N-acetyl-D-hexosamine residues in N-acetyl-beta-D-hexosaminides.</text>
        <dbReference type="EC" id="3.2.1.52"/>
    </reaction>
</comment>
<dbReference type="GO" id="GO:0004563">
    <property type="term" value="F:beta-N-acetylhexosaminidase activity"/>
    <property type="evidence" value="ECO:0007669"/>
    <property type="project" value="UniProtKB-EC"/>
</dbReference>
<evidence type="ECO:0000256" key="4">
    <source>
        <dbReference type="ARBA" id="ARBA00022801"/>
    </source>
</evidence>
<dbReference type="InterPro" id="IPR050226">
    <property type="entry name" value="NagZ_Beta-hexosaminidase"/>
</dbReference>
<organism evidence="7">
    <name type="scientific">candidate division WOR-3 bacterium</name>
    <dbReference type="NCBI Taxonomy" id="2052148"/>
    <lineage>
        <taxon>Bacteria</taxon>
        <taxon>Bacteria division WOR-3</taxon>
    </lineage>
</organism>
<dbReference type="PANTHER" id="PTHR30480">
    <property type="entry name" value="BETA-HEXOSAMINIDASE-RELATED"/>
    <property type="match status" value="1"/>
</dbReference>
<keyword evidence="4 7" id="KW-0378">Hydrolase</keyword>
<accession>A0A7C2K4R7</accession>
<evidence type="ECO:0000256" key="5">
    <source>
        <dbReference type="ARBA" id="ARBA00023295"/>
    </source>
</evidence>
<evidence type="ECO:0000259" key="6">
    <source>
        <dbReference type="Pfam" id="PF00933"/>
    </source>
</evidence>
<comment type="similarity">
    <text evidence="2">Belongs to the glycosyl hydrolase 3 family.</text>
</comment>
<dbReference type="PANTHER" id="PTHR30480:SF13">
    <property type="entry name" value="BETA-HEXOSAMINIDASE"/>
    <property type="match status" value="1"/>
</dbReference>
<dbReference type="Gene3D" id="3.20.20.300">
    <property type="entry name" value="Glycoside hydrolase, family 3, N-terminal domain"/>
    <property type="match status" value="1"/>
</dbReference>
<dbReference type="EMBL" id="DSOL01000223">
    <property type="protein sequence ID" value="HEN28521.1"/>
    <property type="molecule type" value="Genomic_DNA"/>
</dbReference>
<dbReference type="AlphaFoldDB" id="A0A7C2K4R7"/>
<proteinExistence type="inferred from homology"/>
<dbReference type="SUPFAM" id="SSF51445">
    <property type="entry name" value="(Trans)glycosidases"/>
    <property type="match status" value="1"/>
</dbReference>
<name>A0A7C2K4R7_UNCW3</name>